<gene>
    <name evidence="4" type="ORF">NCTC13456_02635</name>
</gene>
<evidence type="ECO:0000313" key="4">
    <source>
        <dbReference type="EMBL" id="STD59006.1"/>
    </source>
</evidence>
<evidence type="ECO:0000313" key="5">
    <source>
        <dbReference type="Proteomes" id="UP000254737"/>
    </source>
</evidence>
<evidence type="ECO:0000259" key="3">
    <source>
        <dbReference type="SMART" id="SM01290"/>
    </source>
</evidence>
<dbReference type="AlphaFoldDB" id="A0A376GKG1"/>
<evidence type="ECO:0000256" key="1">
    <source>
        <dbReference type="ARBA" id="ARBA00023157"/>
    </source>
</evidence>
<keyword evidence="2" id="KW-0732">Signal</keyword>
<dbReference type="InterPro" id="IPR008977">
    <property type="entry name" value="PHM/PNGase_F_dom_sf"/>
</dbReference>
<dbReference type="Pfam" id="PF09113">
    <property type="entry name" value="N-glycanase_C"/>
    <property type="match status" value="1"/>
</dbReference>
<dbReference type="EMBL" id="UFXS01000001">
    <property type="protein sequence ID" value="STD59006.1"/>
    <property type="molecule type" value="Genomic_DNA"/>
</dbReference>
<feature type="signal peptide" evidence="2">
    <location>
        <begin position="1"/>
        <end position="20"/>
    </location>
</feature>
<evidence type="ECO:0000256" key="2">
    <source>
        <dbReference type="SAM" id="SignalP"/>
    </source>
</evidence>
<dbReference type="InterPro" id="IPR014784">
    <property type="entry name" value="Cu2_ascorb_mOase-like_C"/>
</dbReference>
<protein>
    <submittedName>
        <fullName evidence="4">GLPGLI family protein</fullName>
    </submittedName>
</protein>
<dbReference type="GO" id="GO:0016715">
    <property type="term" value="F:oxidoreductase activity, acting on paired donors, with incorporation or reduction of molecular oxygen, reduced ascorbate as one donor, and incorporation of one atom of oxygen"/>
    <property type="evidence" value="ECO:0007669"/>
    <property type="project" value="InterPro"/>
</dbReference>
<organism evidence="4 5">
    <name type="scientific">Empedobacter falsenii</name>
    <dbReference type="NCBI Taxonomy" id="343874"/>
    <lineage>
        <taxon>Bacteria</taxon>
        <taxon>Pseudomonadati</taxon>
        <taxon>Bacteroidota</taxon>
        <taxon>Flavobacteriia</taxon>
        <taxon>Flavobacteriales</taxon>
        <taxon>Weeksellaceae</taxon>
        <taxon>Empedobacter</taxon>
    </lineage>
</organism>
<dbReference type="InterPro" id="IPR043022">
    <property type="entry name" value="PngaseF_N_sf"/>
</dbReference>
<feature type="chain" id="PRO_5016978213" evidence="2">
    <location>
        <begin position="21"/>
        <end position="559"/>
    </location>
</feature>
<dbReference type="Pfam" id="PF22252">
    <property type="entry name" value="PNGase_F-II_N"/>
    <property type="match status" value="1"/>
</dbReference>
<dbReference type="SUPFAM" id="SSF49742">
    <property type="entry name" value="PHM/PNGase F"/>
    <property type="match status" value="1"/>
</dbReference>
<dbReference type="Gene3D" id="2.60.120.230">
    <property type="match status" value="1"/>
</dbReference>
<dbReference type="InterPro" id="IPR015197">
    <property type="entry name" value="PngaseF_C"/>
</dbReference>
<dbReference type="Proteomes" id="UP000254737">
    <property type="component" value="Unassembled WGS sequence"/>
</dbReference>
<dbReference type="Pfam" id="PF09112">
    <property type="entry name" value="N-glycanase_N"/>
    <property type="match status" value="1"/>
</dbReference>
<sequence>MKLKSILLIIFCIQAIILDAQETYKITYERFSNGKKVEENNPIQVIANTKETVIGKQQSFSYSSNYPDEMFYYTKTNPSIISLITQFDPTNSIITNDSVAFNKSVFTISKETKRILGLRCKKATTNINSNTIDVWFVDNMDLNASPTMVGMNLGFVLELTRNNNSTIRASKIEREKDLIPSQFIQKELHQNRVDLLTYKDIIWKSKFVDIPLLSHQQVNFSKDFSSNDSIYRFANGTVVIRKIKIPQIKVGSQVFLNVSQQSNGDAYDRTGSVFLIPRDSKITFMDGLQKGINQLPIYTSANNKKYQGYFLTENYSPTIELMRFFTPFGIKKFNHIQLKNQTWETEAKYRQEITEFQGLLSNQEVLIGFFIGNYDQGGHTITANISIHPSSSTTTLPIKKVLPIFNTANVMEMAGQEYPTLFENPNGFTVEFTLKEDYNNAKLRFTTTGHGGWENGDEFVPKENSIFLDGQKVFNIVPWRQDCGSYRAYNPASGNFDNGLSSSDYSRSNWCPGTITNPYFIDLGNLKAGKHSIQVKIPQGKPEGNSFSYWNVSGVLLGE</sequence>
<dbReference type="InterPro" id="IPR015196">
    <property type="entry name" value="PngaseF_N"/>
</dbReference>
<dbReference type="Gene3D" id="2.60.120.1570">
    <property type="entry name" value="Peptide-N-glycosidase F, N-terminal domain"/>
    <property type="match status" value="1"/>
</dbReference>
<name>A0A376GKG1_9FLAO</name>
<dbReference type="STRING" id="343874.GCA_000805695_01047"/>
<keyword evidence="1" id="KW-1015">Disulfide bond</keyword>
<feature type="domain" description="Peptide-N-glycosidase F N-terminal" evidence="3">
    <location>
        <begin position="209"/>
        <end position="387"/>
    </location>
</feature>
<dbReference type="RefSeq" id="WP_115000950.1">
    <property type="nucleotide sequence ID" value="NZ_UFXS01000001.1"/>
</dbReference>
<accession>A0A376GKG1</accession>
<reference evidence="4 5" key="1">
    <citation type="submission" date="2018-06" db="EMBL/GenBank/DDBJ databases">
        <authorList>
            <consortium name="Pathogen Informatics"/>
            <person name="Doyle S."/>
        </authorList>
    </citation>
    <scope>NUCLEOTIDE SEQUENCE [LARGE SCALE GENOMIC DNA]</scope>
    <source>
        <strain evidence="4 5">NCTC13456</strain>
    </source>
</reference>
<proteinExistence type="predicted"/>
<dbReference type="SMART" id="SM01290">
    <property type="entry name" value="N-glycanase_N"/>
    <property type="match status" value="1"/>
</dbReference>